<name>A0A0H5QH01_9EUKA</name>
<feature type="compositionally biased region" description="Acidic residues" evidence="1">
    <location>
        <begin position="126"/>
        <end position="135"/>
    </location>
</feature>
<feature type="non-terminal residue" evidence="2">
    <location>
        <position position="145"/>
    </location>
</feature>
<reference evidence="2" key="1">
    <citation type="submission" date="2015-04" db="EMBL/GenBank/DDBJ databases">
        <title>The genome sequence of the plant pathogenic Rhizarian Plasmodiophora brassicae reveals insights in its biotrophic life cycle and the origin of chitin synthesis.</title>
        <authorList>
            <person name="Schwelm A."/>
            <person name="Fogelqvist J."/>
            <person name="Knaust A."/>
            <person name="Julke S."/>
            <person name="Lilja T."/>
            <person name="Dhandapani V."/>
            <person name="Bonilla-Rosso G."/>
            <person name="Karlsson M."/>
            <person name="Shevchenko A."/>
            <person name="Choi S.R."/>
            <person name="Kim H.G."/>
            <person name="Park J.Y."/>
            <person name="Lim Y.P."/>
            <person name="Ludwig-Muller J."/>
            <person name="Dixelius C."/>
        </authorList>
    </citation>
    <scope>NUCLEOTIDE SEQUENCE</scope>
    <source>
        <tissue evidence="2">Potato root galls</tissue>
    </source>
</reference>
<protein>
    <submittedName>
        <fullName evidence="2">Uncharacterized protein</fullName>
    </submittedName>
</protein>
<proteinExistence type="predicted"/>
<evidence type="ECO:0000313" key="2">
    <source>
        <dbReference type="EMBL" id="CRZ00606.1"/>
    </source>
</evidence>
<feature type="region of interest" description="Disordered" evidence="1">
    <location>
        <begin position="66"/>
        <end position="145"/>
    </location>
</feature>
<dbReference type="EMBL" id="HACM01000164">
    <property type="protein sequence ID" value="CRZ00606.1"/>
    <property type="molecule type" value="Transcribed_RNA"/>
</dbReference>
<dbReference type="AlphaFoldDB" id="A0A0H5QH01"/>
<sequence>MSKKTKLLDYLTPAIIEDSVVEEEMGVSDQTTIKIMMPFLGKPEKEVLNDLNCMIKLAYKKLGINENDDEADSDGYRSCESVIGDGEEWLESSEGPFSDDDVEEVTGFNEQADSNDYQSCKSGIHDDEEGSESSEDSYWNDWWGS</sequence>
<accession>A0A0H5QH01</accession>
<evidence type="ECO:0000256" key="1">
    <source>
        <dbReference type="SAM" id="MobiDB-lite"/>
    </source>
</evidence>
<organism evidence="2">
    <name type="scientific">Spongospora subterranea</name>
    <dbReference type="NCBI Taxonomy" id="70186"/>
    <lineage>
        <taxon>Eukaryota</taxon>
        <taxon>Sar</taxon>
        <taxon>Rhizaria</taxon>
        <taxon>Endomyxa</taxon>
        <taxon>Phytomyxea</taxon>
        <taxon>Plasmodiophorida</taxon>
        <taxon>Plasmodiophoridae</taxon>
        <taxon>Spongospora</taxon>
    </lineage>
</organism>
<feature type="compositionally biased region" description="Polar residues" evidence="1">
    <location>
        <begin position="108"/>
        <end position="121"/>
    </location>
</feature>
<feature type="compositionally biased region" description="Acidic residues" evidence="1">
    <location>
        <begin position="85"/>
        <end position="104"/>
    </location>
</feature>